<evidence type="ECO:0000259" key="2">
    <source>
        <dbReference type="Pfam" id="PF08484"/>
    </source>
</evidence>
<sequence length="417" mass="44899">MTGAATPLRCRACGGGDIRTILDLGALPLANRLPLTSKEPEERFPLVVAVCRDCRLVQLDHGIPPETIFADYPYFSSCSTSWVEHARHFAHTAAQRLALGPSSLVVEIASNDGYLLRHFQAIGVPVLGIEPSTTVAAAARAIGIPTDGRYFGAGTARSLREAGPPPDLVVANNVLAHVPDLDDFLSGLALLLENSGGVLSCEFPHLLRLIKGVQFDTIYHEHFSYFSLLSLERAMKRHGLVVFDLEELPTHGGSLRLWVRHSATTGTETAPRSDGLARIHAAEAAAGLDRDEIYDNFAATVRRCITDLRGFLDVAAANGQRVAAYGAAAKGATLLGACGVTARDIVFVADINPHKQGRSLPGTGIPIVSPDRIFAEKPDRILILPWNLREEIMDQLSGIRAWGGRFVVPIPHVAELV</sequence>
<evidence type="ECO:0000313" key="4">
    <source>
        <dbReference type="Proteomes" id="UP000283458"/>
    </source>
</evidence>
<dbReference type="InterPro" id="IPR038576">
    <property type="entry name" value="Methyltransf_Zn-bd_dom_put_sf"/>
</dbReference>
<dbReference type="EMBL" id="QYUL01000006">
    <property type="protein sequence ID" value="RJF76900.1"/>
    <property type="molecule type" value="Genomic_DNA"/>
</dbReference>
<dbReference type="Proteomes" id="UP000283458">
    <property type="component" value="Unassembled WGS sequence"/>
</dbReference>
<organism evidence="3 4">
    <name type="scientific">Azospirillum cavernae</name>
    <dbReference type="NCBI Taxonomy" id="2320860"/>
    <lineage>
        <taxon>Bacteria</taxon>
        <taxon>Pseudomonadati</taxon>
        <taxon>Pseudomonadota</taxon>
        <taxon>Alphaproteobacteria</taxon>
        <taxon>Rhodospirillales</taxon>
        <taxon>Azospirillaceae</taxon>
        <taxon>Azospirillum</taxon>
    </lineage>
</organism>
<keyword evidence="3" id="KW-0489">Methyltransferase</keyword>
<dbReference type="GO" id="GO:0008168">
    <property type="term" value="F:methyltransferase activity"/>
    <property type="evidence" value="ECO:0007669"/>
    <property type="project" value="UniProtKB-KW"/>
</dbReference>
<dbReference type="Pfam" id="PF13489">
    <property type="entry name" value="Methyltransf_23"/>
    <property type="match status" value="1"/>
</dbReference>
<comment type="caution">
    <text evidence="3">The sequence shown here is derived from an EMBL/GenBank/DDBJ whole genome shotgun (WGS) entry which is preliminary data.</text>
</comment>
<feature type="domain" description="C-methyltransferase" evidence="2">
    <location>
        <begin position="249"/>
        <end position="411"/>
    </location>
</feature>
<keyword evidence="4" id="KW-1185">Reference proteome</keyword>
<dbReference type="Gene3D" id="3.40.50.720">
    <property type="entry name" value="NAD(P)-binding Rossmann-like Domain"/>
    <property type="match status" value="1"/>
</dbReference>
<dbReference type="Pfam" id="PF08484">
    <property type="entry name" value="Methyltransf_14"/>
    <property type="match status" value="1"/>
</dbReference>
<dbReference type="Gene3D" id="3.40.50.150">
    <property type="entry name" value="Vaccinia Virus protein VP39"/>
    <property type="match status" value="1"/>
</dbReference>
<evidence type="ECO:0000313" key="3">
    <source>
        <dbReference type="EMBL" id="RJF76900.1"/>
    </source>
</evidence>
<dbReference type="OrthoDB" id="9815644at2"/>
<accession>A0A418VL71</accession>
<dbReference type="PANTHER" id="PTHR43861:SF5">
    <property type="entry name" value="BLL5978 PROTEIN"/>
    <property type="match status" value="1"/>
</dbReference>
<dbReference type="SUPFAM" id="SSF53335">
    <property type="entry name" value="S-adenosyl-L-methionine-dependent methyltransferases"/>
    <property type="match status" value="1"/>
</dbReference>
<protein>
    <submittedName>
        <fullName evidence="3">Class I SAM-dependent methyltransferase</fullName>
    </submittedName>
</protein>
<dbReference type="AlphaFoldDB" id="A0A418VL71"/>
<dbReference type="Gene3D" id="6.20.50.110">
    <property type="entry name" value="Methyltransferase, zinc-binding domain"/>
    <property type="match status" value="1"/>
</dbReference>
<proteinExistence type="predicted"/>
<feature type="domain" description="Methyltransferase putative zinc binding" evidence="1">
    <location>
        <begin position="10"/>
        <end position="69"/>
    </location>
</feature>
<reference evidence="3 4" key="1">
    <citation type="submission" date="2018-09" db="EMBL/GenBank/DDBJ databases">
        <authorList>
            <person name="Zhu H."/>
        </authorList>
    </citation>
    <scope>NUCLEOTIDE SEQUENCE [LARGE SCALE GENOMIC DNA]</scope>
    <source>
        <strain evidence="3 4">K2W22B-5</strain>
    </source>
</reference>
<dbReference type="GO" id="GO:0032259">
    <property type="term" value="P:methylation"/>
    <property type="evidence" value="ECO:0007669"/>
    <property type="project" value="UniProtKB-KW"/>
</dbReference>
<dbReference type="PANTHER" id="PTHR43861">
    <property type="entry name" value="TRANS-ACONITATE 2-METHYLTRANSFERASE-RELATED"/>
    <property type="match status" value="1"/>
</dbReference>
<keyword evidence="3" id="KW-0808">Transferase</keyword>
<evidence type="ECO:0000259" key="1">
    <source>
        <dbReference type="Pfam" id="PF08421"/>
    </source>
</evidence>
<dbReference type="InterPro" id="IPR013691">
    <property type="entry name" value="MeTrfase_14"/>
</dbReference>
<dbReference type="InterPro" id="IPR013630">
    <property type="entry name" value="Methyltransf_Zn-bd_dom_put"/>
</dbReference>
<gene>
    <name evidence="3" type="ORF">D3877_28705</name>
</gene>
<dbReference type="Gene3D" id="6.10.250.3100">
    <property type="match status" value="1"/>
</dbReference>
<name>A0A418VL71_9PROT</name>
<dbReference type="InterPro" id="IPR029063">
    <property type="entry name" value="SAM-dependent_MTases_sf"/>
</dbReference>
<dbReference type="Pfam" id="PF08421">
    <property type="entry name" value="Methyltransf_13"/>
    <property type="match status" value="1"/>
</dbReference>